<evidence type="ECO:0000313" key="2">
    <source>
        <dbReference type="Proteomes" id="UP000805193"/>
    </source>
</evidence>
<proteinExistence type="predicted"/>
<organism evidence="1 2">
    <name type="scientific">Ixodes persulcatus</name>
    <name type="common">Taiga tick</name>
    <dbReference type="NCBI Taxonomy" id="34615"/>
    <lineage>
        <taxon>Eukaryota</taxon>
        <taxon>Metazoa</taxon>
        <taxon>Ecdysozoa</taxon>
        <taxon>Arthropoda</taxon>
        <taxon>Chelicerata</taxon>
        <taxon>Arachnida</taxon>
        <taxon>Acari</taxon>
        <taxon>Parasitiformes</taxon>
        <taxon>Ixodida</taxon>
        <taxon>Ixodoidea</taxon>
        <taxon>Ixodidae</taxon>
        <taxon>Ixodinae</taxon>
        <taxon>Ixodes</taxon>
    </lineage>
</organism>
<gene>
    <name evidence="1" type="ORF">HPB47_023340</name>
</gene>
<keyword evidence="2" id="KW-1185">Reference proteome</keyword>
<dbReference type="Proteomes" id="UP000805193">
    <property type="component" value="Unassembled WGS sequence"/>
</dbReference>
<name>A0AC60QAL7_IXOPE</name>
<comment type="caution">
    <text evidence="1">The sequence shown here is derived from an EMBL/GenBank/DDBJ whole genome shotgun (WGS) entry which is preliminary data.</text>
</comment>
<reference evidence="1 2" key="1">
    <citation type="journal article" date="2020" name="Cell">
        <title>Large-Scale Comparative Analyses of Tick Genomes Elucidate Their Genetic Diversity and Vector Capacities.</title>
        <authorList>
            <consortium name="Tick Genome and Microbiome Consortium (TIGMIC)"/>
            <person name="Jia N."/>
            <person name="Wang J."/>
            <person name="Shi W."/>
            <person name="Du L."/>
            <person name="Sun Y."/>
            <person name="Zhan W."/>
            <person name="Jiang J.F."/>
            <person name="Wang Q."/>
            <person name="Zhang B."/>
            <person name="Ji P."/>
            <person name="Bell-Sakyi L."/>
            <person name="Cui X.M."/>
            <person name="Yuan T.T."/>
            <person name="Jiang B.G."/>
            <person name="Yang W.F."/>
            <person name="Lam T.T."/>
            <person name="Chang Q.C."/>
            <person name="Ding S.J."/>
            <person name="Wang X.J."/>
            <person name="Zhu J.G."/>
            <person name="Ruan X.D."/>
            <person name="Zhao L."/>
            <person name="Wei J.T."/>
            <person name="Ye R.Z."/>
            <person name="Que T.C."/>
            <person name="Du C.H."/>
            <person name="Zhou Y.H."/>
            <person name="Cheng J.X."/>
            <person name="Dai P.F."/>
            <person name="Guo W.B."/>
            <person name="Han X.H."/>
            <person name="Huang E.J."/>
            <person name="Li L.F."/>
            <person name="Wei W."/>
            <person name="Gao Y.C."/>
            <person name="Liu J.Z."/>
            <person name="Shao H.Z."/>
            <person name="Wang X."/>
            <person name="Wang C.C."/>
            <person name="Yang T.C."/>
            <person name="Huo Q.B."/>
            <person name="Li W."/>
            <person name="Chen H.Y."/>
            <person name="Chen S.E."/>
            <person name="Zhou L.G."/>
            <person name="Ni X.B."/>
            <person name="Tian J.H."/>
            <person name="Sheng Y."/>
            <person name="Liu T."/>
            <person name="Pan Y.S."/>
            <person name="Xia L.Y."/>
            <person name="Li J."/>
            <person name="Zhao F."/>
            <person name="Cao W.C."/>
        </authorList>
    </citation>
    <scope>NUCLEOTIDE SEQUENCE [LARGE SCALE GENOMIC DNA]</scope>
    <source>
        <strain evidence="1">Iper-2018</strain>
    </source>
</reference>
<sequence>MACASPWTSTKSWHKDPTERLSADDRIQTPERIAGHHWTRARSYNWTPERGSEKKSLPEFVERRDALEAAGVALVLGPWYQVLVQDSTRCLTDDPRHQRVITGLEDVHNWTSESGPDKKTLSEFVDRRDALEATWLAARKTTCPTLLFTVPDRSSRVRCPPRAFPLDEQGGH</sequence>
<dbReference type="EMBL" id="JABSTQ010009385">
    <property type="protein sequence ID" value="KAG0429735.1"/>
    <property type="molecule type" value="Genomic_DNA"/>
</dbReference>
<accession>A0AC60QAL7</accession>
<protein>
    <submittedName>
        <fullName evidence="1">Uncharacterized protein</fullName>
    </submittedName>
</protein>
<evidence type="ECO:0000313" key="1">
    <source>
        <dbReference type="EMBL" id="KAG0429735.1"/>
    </source>
</evidence>